<feature type="compositionally biased region" description="Polar residues" evidence="2">
    <location>
        <begin position="58"/>
        <end position="72"/>
    </location>
</feature>
<name>A0A2H0REL3_9BACT</name>
<keyword evidence="1" id="KW-0175">Coiled coil</keyword>
<comment type="caution">
    <text evidence="4">The sequence shown here is derived from an EMBL/GenBank/DDBJ whole genome shotgun (WGS) entry which is preliminary data.</text>
</comment>
<reference evidence="4 5" key="1">
    <citation type="submission" date="2017-09" db="EMBL/GenBank/DDBJ databases">
        <title>Depth-based differentiation of microbial function through sediment-hosted aquifers and enrichment of novel symbionts in the deep terrestrial subsurface.</title>
        <authorList>
            <person name="Probst A.J."/>
            <person name="Ladd B."/>
            <person name="Jarett J.K."/>
            <person name="Geller-Mcgrath D.E."/>
            <person name="Sieber C.M."/>
            <person name="Emerson J.B."/>
            <person name="Anantharaman K."/>
            <person name="Thomas B.C."/>
            <person name="Malmstrom R."/>
            <person name="Stieglmeier M."/>
            <person name="Klingl A."/>
            <person name="Woyke T."/>
            <person name="Ryan C.M."/>
            <person name="Banfield J.F."/>
        </authorList>
    </citation>
    <scope>NUCLEOTIDE SEQUENCE [LARGE SCALE GENOMIC DNA]</scope>
    <source>
        <strain evidence="4">CG10_big_fil_rev_8_21_14_0_10_31_9</strain>
    </source>
</reference>
<evidence type="ECO:0008006" key="6">
    <source>
        <dbReference type="Google" id="ProtNLM"/>
    </source>
</evidence>
<dbReference type="EMBL" id="PCXV01000017">
    <property type="protein sequence ID" value="PIR44235.1"/>
    <property type="molecule type" value="Genomic_DNA"/>
</dbReference>
<evidence type="ECO:0000256" key="3">
    <source>
        <dbReference type="SAM" id="SignalP"/>
    </source>
</evidence>
<accession>A0A2H0REL3</accession>
<proteinExistence type="predicted"/>
<feature type="signal peptide" evidence="3">
    <location>
        <begin position="1"/>
        <end position="26"/>
    </location>
</feature>
<evidence type="ECO:0000256" key="1">
    <source>
        <dbReference type="SAM" id="Coils"/>
    </source>
</evidence>
<evidence type="ECO:0000256" key="2">
    <source>
        <dbReference type="SAM" id="MobiDB-lite"/>
    </source>
</evidence>
<organism evidence="4 5">
    <name type="scientific">Candidatus Wolfebacteria bacterium CG10_big_fil_rev_8_21_14_0_10_31_9</name>
    <dbReference type="NCBI Taxonomy" id="1975070"/>
    <lineage>
        <taxon>Bacteria</taxon>
        <taxon>Candidatus Wolfeibacteriota</taxon>
    </lineage>
</organism>
<evidence type="ECO:0000313" key="5">
    <source>
        <dbReference type="Proteomes" id="UP000231602"/>
    </source>
</evidence>
<feature type="chain" id="PRO_5013850050" description="DUF4349 domain-containing protein" evidence="3">
    <location>
        <begin position="27"/>
        <end position="211"/>
    </location>
</feature>
<evidence type="ECO:0000313" key="4">
    <source>
        <dbReference type="EMBL" id="PIR44235.1"/>
    </source>
</evidence>
<sequence>MKNKFLIISILVIISIFAISSTYALAKNSTSSNKIKDHALNKGTSTTSTIDQDDRGNRGQSTSSASTEGQINAEQHRSAVANFIQSLLKTASSTEGGIGQQVKVIAQQQNQSASTTIQLIETVQSRSKVKTFFFGTNYKNMGTLRVEIVQTRNRLDQLSRLLNDTKNEADKTELKNQIQVLEKEEIKIEDFIKAQESKFSLFGWLVKLFNE</sequence>
<feature type="coiled-coil region" evidence="1">
    <location>
        <begin position="148"/>
        <end position="175"/>
    </location>
</feature>
<feature type="region of interest" description="Disordered" evidence="2">
    <location>
        <begin position="35"/>
        <end position="72"/>
    </location>
</feature>
<protein>
    <recommendedName>
        <fullName evidence="6">DUF4349 domain-containing protein</fullName>
    </recommendedName>
</protein>
<gene>
    <name evidence="4" type="ORF">COV23_01065</name>
</gene>
<keyword evidence="3" id="KW-0732">Signal</keyword>
<dbReference type="Proteomes" id="UP000231602">
    <property type="component" value="Unassembled WGS sequence"/>
</dbReference>
<dbReference type="AlphaFoldDB" id="A0A2H0REL3"/>